<dbReference type="InterPro" id="IPR005945">
    <property type="entry name" value="Pro_imino_pep"/>
</dbReference>
<dbReference type="STRING" id="1830138.SAMN05443507_108115"/>
<dbReference type="OrthoDB" id="9796770at2"/>
<dbReference type="InterPro" id="IPR029058">
    <property type="entry name" value="AB_hydrolase_fold"/>
</dbReference>
<evidence type="ECO:0000256" key="3">
    <source>
        <dbReference type="ARBA" id="ARBA00012568"/>
    </source>
</evidence>
<dbReference type="SUPFAM" id="SSF53474">
    <property type="entry name" value="alpha/beta-Hydrolases"/>
    <property type="match status" value="1"/>
</dbReference>
<keyword evidence="7" id="KW-0031">Aminopeptidase</keyword>
<comment type="similarity">
    <text evidence="2 7">Belongs to the peptidase S33 family.</text>
</comment>
<dbReference type="EC" id="3.4.11.5" evidence="3 7"/>
<dbReference type="Pfam" id="PF00561">
    <property type="entry name" value="Abhydrolase_1"/>
    <property type="match status" value="1"/>
</dbReference>
<evidence type="ECO:0000256" key="5">
    <source>
        <dbReference type="ARBA" id="ARBA00022801"/>
    </source>
</evidence>
<proteinExistence type="inferred from homology"/>
<dbReference type="GO" id="GO:0006508">
    <property type="term" value="P:proteolysis"/>
    <property type="evidence" value="ECO:0007669"/>
    <property type="project" value="UniProtKB-KW"/>
</dbReference>
<dbReference type="GO" id="GO:0004177">
    <property type="term" value="F:aminopeptidase activity"/>
    <property type="evidence" value="ECO:0007669"/>
    <property type="project" value="UniProtKB-KW"/>
</dbReference>
<accession>A0A1M6PRP2</accession>
<dbReference type="AlphaFoldDB" id="A0A1M6PRP2"/>
<protein>
    <recommendedName>
        <fullName evidence="4 7">Proline iminopeptidase</fullName>
        <shortName evidence="7">PIP</shortName>
        <ecNumber evidence="3 7">3.4.11.5</ecNumber>
    </recommendedName>
    <alternativeName>
        <fullName evidence="6 7">Prolyl aminopeptidase</fullName>
    </alternativeName>
</protein>
<reference evidence="11" key="1">
    <citation type="submission" date="2016-11" db="EMBL/GenBank/DDBJ databases">
        <authorList>
            <person name="Varghese N."/>
            <person name="Submissions S."/>
        </authorList>
    </citation>
    <scope>NUCLEOTIDE SEQUENCE [LARGE SCALE GENOMIC DNA]</scope>
    <source>
        <strain evidence="11">USBA-503</strain>
    </source>
</reference>
<sequence length="290" mass="33303">MDNSGWVQVEGGRVWYRMWGPENTVPLLILHGGPGSSHLGFRPFAERISEERLVVVYDQLGCGQSDRPQQKNLWRIERFVDELKILRKELHLQELHILGHSWGTMLLAEYLKEQPEGILSCIFSGPCLSAARWLEDAEHYRSLLPPHIQEALLEGERTGNYDTEEYRNATKFYEKRHVRQTDRTKEEAAEASAAFGLEVYETMWGPTEFYATGTLKGFDRTDILSTLSMPTLFTCGEWDEASPASTGTYAAMTPNSEFHIFSGCSHSPMNEDLLSYEKKMKEFLNRVERR</sequence>
<dbReference type="NCBIfam" id="TIGR01250">
    <property type="entry name" value="pro_imino_pep_2"/>
    <property type="match status" value="1"/>
</dbReference>
<feature type="domain" description="AB hydrolase-1" evidence="9">
    <location>
        <begin position="26"/>
        <end position="268"/>
    </location>
</feature>
<evidence type="ECO:0000256" key="2">
    <source>
        <dbReference type="ARBA" id="ARBA00010088"/>
    </source>
</evidence>
<comment type="catalytic activity">
    <reaction evidence="1 7">
        <text>Release of N-terminal proline from a peptide.</text>
        <dbReference type="EC" id="3.4.11.5"/>
    </reaction>
</comment>
<evidence type="ECO:0000256" key="6">
    <source>
        <dbReference type="ARBA" id="ARBA00029605"/>
    </source>
</evidence>
<feature type="active site" description="Proton donor" evidence="8">
    <location>
        <position position="266"/>
    </location>
</feature>
<evidence type="ECO:0000256" key="8">
    <source>
        <dbReference type="PIRSR" id="PIRSR005539-1"/>
    </source>
</evidence>
<evidence type="ECO:0000256" key="7">
    <source>
        <dbReference type="PIRNR" id="PIRNR005539"/>
    </source>
</evidence>
<dbReference type="InterPro" id="IPR050266">
    <property type="entry name" value="AB_hydrolase_sf"/>
</dbReference>
<dbReference type="Gene3D" id="3.40.50.1820">
    <property type="entry name" value="alpha/beta hydrolase"/>
    <property type="match status" value="1"/>
</dbReference>
<comment type="function">
    <text evidence="7">Releases the N-terminal proline from various substrates.</text>
</comment>
<dbReference type="PIRSF" id="PIRSF005539">
    <property type="entry name" value="Pept_S33_TRI_F1"/>
    <property type="match status" value="1"/>
</dbReference>
<evidence type="ECO:0000313" key="11">
    <source>
        <dbReference type="Proteomes" id="UP000184016"/>
    </source>
</evidence>
<dbReference type="InterPro" id="IPR002410">
    <property type="entry name" value="Peptidase_S33"/>
</dbReference>
<dbReference type="PANTHER" id="PTHR43798">
    <property type="entry name" value="MONOACYLGLYCEROL LIPASE"/>
    <property type="match status" value="1"/>
</dbReference>
<dbReference type="InterPro" id="IPR000073">
    <property type="entry name" value="AB_hydrolase_1"/>
</dbReference>
<dbReference type="PANTHER" id="PTHR43798:SF33">
    <property type="entry name" value="HYDROLASE, PUTATIVE (AFU_ORTHOLOGUE AFUA_2G14860)-RELATED"/>
    <property type="match status" value="1"/>
</dbReference>
<keyword evidence="5 7" id="KW-0378">Hydrolase</keyword>
<dbReference type="PRINTS" id="PR00793">
    <property type="entry name" value="PROAMNOPTASE"/>
</dbReference>
<organism evidence="10 11">
    <name type="scientific">Alicyclobacillus tolerans</name>
    <dbReference type="NCBI Taxonomy" id="90970"/>
    <lineage>
        <taxon>Bacteria</taxon>
        <taxon>Bacillati</taxon>
        <taxon>Bacillota</taxon>
        <taxon>Bacilli</taxon>
        <taxon>Bacillales</taxon>
        <taxon>Alicyclobacillaceae</taxon>
        <taxon>Alicyclobacillus</taxon>
    </lineage>
</organism>
<evidence type="ECO:0000259" key="9">
    <source>
        <dbReference type="Pfam" id="PF00561"/>
    </source>
</evidence>
<keyword evidence="11" id="KW-1185">Reference proteome</keyword>
<dbReference type="GO" id="GO:0016020">
    <property type="term" value="C:membrane"/>
    <property type="evidence" value="ECO:0007669"/>
    <property type="project" value="TreeGrafter"/>
</dbReference>
<gene>
    <name evidence="10" type="ORF">SAMN05443507_108115</name>
</gene>
<evidence type="ECO:0000313" key="10">
    <source>
        <dbReference type="EMBL" id="SHK10595.1"/>
    </source>
</evidence>
<dbReference type="Proteomes" id="UP000184016">
    <property type="component" value="Unassembled WGS sequence"/>
</dbReference>
<dbReference type="RefSeq" id="WP_072873704.1">
    <property type="nucleotide sequence ID" value="NZ_FRAF01000008.1"/>
</dbReference>
<evidence type="ECO:0000256" key="1">
    <source>
        <dbReference type="ARBA" id="ARBA00001585"/>
    </source>
</evidence>
<name>A0A1M6PRP2_9BACL</name>
<keyword evidence="7" id="KW-0645">Protease</keyword>
<evidence type="ECO:0000256" key="4">
    <source>
        <dbReference type="ARBA" id="ARBA00021843"/>
    </source>
</evidence>
<feature type="active site" evidence="8">
    <location>
        <position position="239"/>
    </location>
</feature>
<dbReference type="EMBL" id="FRAF01000008">
    <property type="protein sequence ID" value="SHK10595.1"/>
    <property type="molecule type" value="Genomic_DNA"/>
</dbReference>
<feature type="active site" description="Nucleophile" evidence="8">
    <location>
        <position position="101"/>
    </location>
</feature>